<organism evidence="2 3">
    <name type="scientific">Apatococcus fuscideae</name>
    <dbReference type="NCBI Taxonomy" id="2026836"/>
    <lineage>
        <taxon>Eukaryota</taxon>
        <taxon>Viridiplantae</taxon>
        <taxon>Chlorophyta</taxon>
        <taxon>core chlorophytes</taxon>
        <taxon>Trebouxiophyceae</taxon>
        <taxon>Chlorellales</taxon>
        <taxon>Chlorellaceae</taxon>
        <taxon>Apatococcus</taxon>
    </lineage>
</organism>
<name>A0AAW1T1N0_9CHLO</name>
<sequence length="1040" mass="112347">MRPNACHRAIMGKAHSIAPQQLVEECLWRLSRSHQRKRPSSKHQRSVEDSRQLGSRVTRSEDENPRSAAEEAGEDGKAANARRERISWSAWKGSQPLARVGSDEGELPPAEEDRNPPPIADRPLRPRHRSSSRGRDQRRSSRDGRGLPRGRPMERGPSRDERAPPLLRPRAGSAERRSPARPLPDAPPRYPSAFAGGEMRRPSYDNDRLDPFPDALPRGYPAYPSSSMRQAELRAREIRYKPQGPMPRGEPLRGPDPYYDRGPPLERRFRSPSPPPHLRGMPGWGPGADRHLLPPARIVRYMDDPLWPSRPPSPGARPPMAGGLGPRRRMTEPLDPGLDPRLAPLYPQKPMQAPGQRYPSPTRGFPRPSSGSHPPMGDPMLQARSGRAASCSPPRRGQQFPHYTSQGAQHAPLGRVPGELPERGWSEAGRRLPQQLPGSMGRAPLVHGDDPLAYRAQRASPPLRGPYGRASPEPRGGPMLAPLHRGPSPRRDMEFHGSRDAMRHGGPDGYGSPGLGPLRSSEHWEPPSARPGFYDTGGLPPHMAVRYPGARSVPAARGPLDLGSRPLPRGRVPTLPSSTHPRDGLPHRGLPGAVTSLPLPPAVRARDGRTAKQTGWDMPPSPEPGQLLRPAQPMPEAARTSRDSRADADRKPAAPGTAKPGGPHRAGRERSPRSHAGASARETSAVAPKPSSQPHTRRGHEPALLQGAEKGAHARRSEDRRSPALKRARSPMSPRRPRGASDDAKRARVGGESARDRPGKPDDKAGKGARLLVKEAKPSQARKADAGGAEDSKLAAKPSHARRAEGKTAGSLNPSPLKAAEKGAGKPTAVPTKPDKAVARPDKLSQKSPAAAAGRVRDQEDDRSRDGTRKDRLPNGLAPHGNSRHAKDDGKQIPQPLARAAADKRSANDKPADSRAKRTTGDASRAAERGHGEASKRPRSPARATAPVKKPRVEGSGRDPANRGRAAGVQDGSAANGWARQAGQPEAGVASPDLPHLAEVAPVAAFNIDISPGWDLKQEWSYQDPDGDNHGLYSIKQIRV</sequence>
<feature type="compositionally biased region" description="Basic and acidic residues" evidence="1">
    <location>
        <begin position="951"/>
        <end position="962"/>
    </location>
</feature>
<accession>A0AAW1T1N0</accession>
<feature type="region of interest" description="Disordered" evidence="1">
    <location>
        <begin position="32"/>
        <end position="289"/>
    </location>
</feature>
<dbReference type="EMBL" id="JALJOV010000478">
    <property type="protein sequence ID" value="KAK9863389.1"/>
    <property type="molecule type" value="Genomic_DNA"/>
</dbReference>
<proteinExistence type="predicted"/>
<protein>
    <submittedName>
        <fullName evidence="2">Uncharacterized protein</fullName>
    </submittedName>
</protein>
<feature type="compositionally biased region" description="Basic residues" evidence="1">
    <location>
        <begin position="32"/>
        <end position="44"/>
    </location>
</feature>
<feature type="compositionally biased region" description="Low complexity" evidence="1">
    <location>
        <begin position="653"/>
        <end position="663"/>
    </location>
</feature>
<evidence type="ECO:0000313" key="2">
    <source>
        <dbReference type="EMBL" id="KAK9863389.1"/>
    </source>
</evidence>
<feature type="compositionally biased region" description="Basic and acidic residues" evidence="1">
    <location>
        <begin position="639"/>
        <end position="652"/>
    </location>
</feature>
<feature type="compositionally biased region" description="Basic and acidic residues" evidence="1">
    <location>
        <begin position="753"/>
        <end position="794"/>
    </location>
</feature>
<feature type="compositionally biased region" description="Basic and acidic residues" evidence="1">
    <location>
        <begin position="420"/>
        <end position="430"/>
    </location>
</feature>
<evidence type="ECO:0000313" key="3">
    <source>
        <dbReference type="Proteomes" id="UP001485043"/>
    </source>
</evidence>
<dbReference type="AlphaFoldDB" id="A0AAW1T1N0"/>
<feature type="compositionally biased region" description="Basic and acidic residues" evidence="1">
    <location>
        <begin position="231"/>
        <end position="240"/>
    </location>
</feature>
<feature type="compositionally biased region" description="Basic and acidic residues" evidence="1">
    <location>
        <begin position="855"/>
        <end position="873"/>
    </location>
</feature>
<feature type="region of interest" description="Disordered" evidence="1">
    <location>
        <begin position="303"/>
        <end position="993"/>
    </location>
</feature>
<gene>
    <name evidence="2" type="ORF">WJX84_008640</name>
</gene>
<reference evidence="2 3" key="1">
    <citation type="journal article" date="2024" name="Nat. Commun.">
        <title>Phylogenomics reveals the evolutionary origins of lichenization in chlorophyte algae.</title>
        <authorList>
            <person name="Puginier C."/>
            <person name="Libourel C."/>
            <person name="Otte J."/>
            <person name="Skaloud P."/>
            <person name="Haon M."/>
            <person name="Grisel S."/>
            <person name="Petersen M."/>
            <person name="Berrin J.G."/>
            <person name="Delaux P.M."/>
            <person name="Dal Grande F."/>
            <person name="Keller J."/>
        </authorList>
    </citation>
    <scope>NUCLEOTIDE SEQUENCE [LARGE SCALE GENOMIC DNA]</scope>
    <source>
        <strain evidence="2 3">SAG 2523</strain>
    </source>
</reference>
<dbReference type="Proteomes" id="UP001485043">
    <property type="component" value="Unassembled WGS sequence"/>
</dbReference>
<feature type="compositionally biased region" description="Pro residues" evidence="1">
    <location>
        <begin position="308"/>
        <end position="317"/>
    </location>
</feature>
<feature type="compositionally biased region" description="Basic and acidic residues" evidence="1">
    <location>
        <begin position="710"/>
        <end position="722"/>
    </location>
</feature>
<comment type="caution">
    <text evidence="2">The sequence shown here is derived from an EMBL/GenBank/DDBJ whole genome shotgun (WGS) entry which is preliminary data.</text>
</comment>
<evidence type="ECO:0000256" key="1">
    <source>
        <dbReference type="SAM" id="MobiDB-lite"/>
    </source>
</evidence>
<feature type="compositionally biased region" description="Basic and acidic residues" evidence="1">
    <location>
        <begin position="833"/>
        <end position="845"/>
    </location>
</feature>
<feature type="compositionally biased region" description="Basic and acidic residues" evidence="1">
    <location>
        <begin position="133"/>
        <end position="163"/>
    </location>
</feature>
<feature type="compositionally biased region" description="Basic and acidic residues" evidence="1">
    <location>
        <begin position="198"/>
        <end position="211"/>
    </location>
</feature>
<feature type="compositionally biased region" description="Pro residues" evidence="1">
    <location>
        <begin position="181"/>
        <end position="190"/>
    </location>
</feature>
<keyword evidence="3" id="KW-1185">Reference proteome</keyword>
<feature type="compositionally biased region" description="Basic and acidic residues" evidence="1">
    <location>
        <begin position="489"/>
        <end position="506"/>
    </location>
</feature>
<feature type="compositionally biased region" description="Basic and acidic residues" evidence="1">
    <location>
        <begin position="58"/>
        <end position="86"/>
    </location>
</feature>
<feature type="compositionally biased region" description="Basic and acidic residues" evidence="1">
    <location>
        <begin position="901"/>
        <end position="936"/>
    </location>
</feature>